<dbReference type="GeneID" id="25324552"/>
<dbReference type="AlphaFoldDB" id="A0A0D2FDG9"/>
<keyword evidence="3" id="KW-1185">Reference proteome</keyword>
<protein>
    <submittedName>
        <fullName evidence="2">Uncharacterized protein</fullName>
    </submittedName>
</protein>
<feature type="region of interest" description="Disordered" evidence="1">
    <location>
        <begin position="410"/>
        <end position="438"/>
    </location>
</feature>
<dbReference type="EMBL" id="KN847318">
    <property type="protein sequence ID" value="KIW58094.1"/>
    <property type="molecule type" value="Genomic_DNA"/>
</dbReference>
<dbReference type="RefSeq" id="XP_013318678.1">
    <property type="nucleotide sequence ID" value="XM_013463224.1"/>
</dbReference>
<dbReference type="HOGENOM" id="CLU_039855_0_0_1"/>
<organism evidence="2 3">
    <name type="scientific">Exophiala xenobiotica</name>
    <dbReference type="NCBI Taxonomy" id="348802"/>
    <lineage>
        <taxon>Eukaryota</taxon>
        <taxon>Fungi</taxon>
        <taxon>Dikarya</taxon>
        <taxon>Ascomycota</taxon>
        <taxon>Pezizomycotina</taxon>
        <taxon>Eurotiomycetes</taxon>
        <taxon>Chaetothyriomycetidae</taxon>
        <taxon>Chaetothyriales</taxon>
        <taxon>Herpotrichiellaceae</taxon>
        <taxon>Exophiala</taxon>
    </lineage>
</organism>
<dbReference type="STRING" id="348802.A0A0D2FDG9"/>
<dbReference type="Proteomes" id="UP000054342">
    <property type="component" value="Unassembled WGS sequence"/>
</dbReference>
<sequence>MSTVLMPTSESEYVPNYLFLYGDDQAGPCKSRHVMKEFLRKRNTVRRQEQLAARSQGRVLPWLRREDMVRRPERVDAFADDTGASPGSSYAASSAATSPQPSQWTNASTAIESHSSPAFSSSGSIRLPNAERSMGVCHKHHDFLDYLFRVVLGGMAGTSQFSDISSPATTMDRHSLERQLPGQVLLAVSSLCQDLESGHQNPSPPTITLMLESIQRLKEQLHKPDGVGDDTIIAMTDLWVYEAVLAMDHVDMPGQKPINNSGSSRKSIQTHVDGLQRSIKHIGGLSRLSSETMWSVAWCVGNLPGYSPIDISVANGSPPSMERRSIGSYCSLTRLLDFLATIQRLASSPDFQPSMLHERSFVTMRQTLLRLVQMGTDQKTPLRRMMRSTALLSILFLVFDILLGGSDKGVQGPKERRKQMMRAQSRLREHNIDQEGSPQKAWQVLMTQAETPNLQLHPRAWSVVEMVNVLKHLSVSTMDSLSQLLLEWVLPETYEHVEEYRYERILLKIHCELDRLASLS</sequence>
<feature type="compositionally biased region" description="Low complexity" evidence="1">
    <location>
        <begin position="113"/>
        <end position="123"/>
    </location>
</feature>
<feature type="compositionally biased region" description="Low complexity" evidence="1">
    <location>
        <begin position="82"/>
        <end position="103"/>
    </location>
</feature>
<dbReference type="OrthoDB" id="4145537at2759"/>
<name>A0A0D2FDG9_9EURO</name>
<evidence type="ECO:0000313" key="2">
    <source>
        <dbReference type="EMBL" id="KIW58094.1"/>
    </source>
</evidence>
<feature type="region of interest" description="Disordered" evidence="1">
    <location>
        <begin position="77"/>
        <end position="123"/>
    </location>
</feature>
<evidence type="ECO:0000256" key="1">
    <source>
        <dbReference type="SAM" id="MobiDB-lite"/>
    </source>
</evidence>
<accession>A0A0D2FDG9</accession>
<evidence type="ECO:0000313" key="3">
    <source>
        <dbReference type="Proteomes" id="UP000054342"/>
    </source>
</evidence>
<proteinExistence type="predicted"/>
<reference evidence="2 3" key="1">
    <citation type="submission" date="2015-01" db="EMBL/GenBank/DDBJ databases">
        <title>The Genome Sequence of Exophiala xenobiotica CBS118157.</title>
        <authorList>
            <consortium name="The Broad Institute Genomics Platform"/>
            <person name="Cuomo C."/>
            <person name="de Hoog S."/>
            <person name="Gorbushina A."/>
            <person name="Stielow B."/>
            <person name="Teixiera M."/>
            <person name="Abouelleil A."/>
            <person name="Chapman S.B."/>
            <person name="Priest M."/>
            <person name="Young S.K."/>
            <person name="Wortman J."/>
            <person name="Nusbaum C."/>
            <person name="Birren B."/>
        </authorList>
    </citation>
    <scope>NUCLEOTIDE SEQUENCE [LARGE SCALE GENOMIC DNA]</scope>
    <source>
        <strain evidence="2 3">CBS 118157</strain>
    </source>
</reference>
<gene>
    <name evidence="2" type="ORF">PV05_02644</name>
</gene>